<proteinExistence type="predicted"/>
<keyword evidence="3" id="KW-1185">Reference proteome</keyword>
<organism evidence="2 3">
    <name type="scientific">Mortierella alpina</name>
    <name type="common">Oleaginous fungus</name>
    <name type="synonym">Mortierella renispora</name>
    <dbReference type="NCBI Taxonomy" id="64518"/>
    <lineage>
        <taxon>Eukaryota</taxon>
        <taxon>Fungi</taxon>
        <taxon>Fungi incertae sedis</taxon>
        <taxon>Mucoromycota</taxon>
        <taxon>Mortierellomycotina</taxon>
        <taxon>Mortierellomycetes</taxon>
        <taxon>Mortierellales</taxon>
        <taxon>Mortierellaceae</taxon>
        <taxon>Mortierella</taxon>
    </lineage>
</organism>
<dbReference type="EMBL" id="JAAAHY010001759">
    <property type="protein sequence ID" value="KAF9946930.1"/>
    <property type="molecule type" value="Genomic_DNA"/>
</dbReference>
<evidence type="ECO:0000313" key="3">
    <source>
        <dbReference type="Proteomes" id="UP000738359"/>
    </source>
</evidence>
<name>A0A9P6ITB0_MORAP</name>
<dbReference type="AlphaFoldDB" id="A0A9P6ITB0"/>
<dbReference type="Pfam" id="PF00326">
    <property type="entry name" value="Peptidase_S9"/>
    <property type="match status" value="1"/>
</dbReference>
<feature type="non-terminal residue" evidence="2">
    <location>
        <position position="178"/>
    </location>
</feature>
<dbReference type="Proteomes" id="UP000738359">
    <property type="component" value="Unassembled WGS sequence"/>
</dbReference>
<dbReference type="GO" id="GO:0008236">
    <property type="term" value="F:serine-type peptidase activity"/>
    <property type="evidence" value="ECO:0007669"/>
    <property type="project" value="InterPro"/>
</dbReference>
<accession>A0A9P6ITB0</accession>
<evidence type="ECO:0000313" key="2">
    <source>
        <dbReference type="EMBL" id="KAF9946930.1"/>
    </source>
</evidence>
<dbReference type="GO" id="GO:0006508">
    <property type="term" value="P:proteolysis"/>
    <property type="evidence" value="ECO:0007669"/>
    <property type="project" value="InterPro"/>
</dbReference>
<gene>
    <name evidence="2" type="ORF">BGZ70_002953</name>
</gene>
<reference evidence="2" key="1">
    <citation type="journal article" date="2020" name="Fungal Divers.">
        <title>Resolving the Mortierellaceae phylogeny through synthesis of multi-gene phylogenetics and phylogenomics.</title>
        <authorList>
            <person name="Vandepol N."/>
            <person name="Liber J."/>
            <person name="Desiro A."/>
            <person name="Na H."/>
            <person name="Kennedy M."/>
            <person name="Barry K."/>
            <person name="Grigoriev I.V."/>
            <person name="Miller A.N."/>
            <person name="O'Donnell K."/>
            <person name="Stajich J.E."/>
            <person name="Bonito G."/>
        </authorList>
    </citation>
    <scope>NUCLEOTIDE SEQUENCE</scope>
    <source>
        <strain evidence="2">CK1249</strain>
    </source>
</reference>
<dbReference type="SUPFAM" id="SSF53474">
    <property type="entry name" value="alpha/beta-Hydrolases"/>
    <property type="match status" value="1"/>
</dbReference>
<feature type="domain" description="Peptidase S9 prolyl oligopeptidase catalytic" evidence="1">
    <location>
        <begin position="123"/>
        <end position="174"/>
    </location>
</feature>
<sequence length="178" mass="19683">MMKESVRQTLRSQRTDSQHALEVAAWPGLAALAEETLDGAIVYGEALPRLRGLILLSGVYDIVAHLEHERVRGVEEISAMSRVMGGNLQAFSMNSPTRILEDLVRASAPATAEQRNALLQRLKSFLPAKMLVIHGDNDRTVPAASSIRFVRMLRALQLGPDHVRLRLFTEMAHQAPVV</sequence>
<dbReference type="InterPro" id="IPR001375">
    <property type="entry name" value="Peptidase_S9_cat"/>
</dbReference>
<evidence type="ECO:0000259" key="1">
    <source>
        <dbReference type="Pfam" id="PF00326"/>
    </source>
</evidence>
<protein>
    <recommendedName>
        <fullName evidence="1">Peptidase S9 prolyl oligopeptidase catalytic domain-containing protein</fullName>
    </recommendedName>
</protein>
<dbReference type="OrthoDB" id="6495301at2759"/>
<comment type="caution">
    <text evidence="2">The sequence shown here is derived from an EMBL/GenBank/DDBJ whole genome shotgun (WGS) entry which is preliminary data.</text>
</comment>
<dbReference type="Gene3D" id="3.40.50.1820">
    <property type="entry name" value="alpha/beta hydrolase"/>
    <property type="match status" value="1"/>
</dbReference>
<dbReference type="InterPro" id="IPR029058">
    <property type="entry name" value="AB_hydrolase_fold"/>
</dbReference>